<evidence type="ECO:0000256" key="1">
    <source>
        <dbReference type="SAM" id="Phobius"/>
    </source>
</evidence>
<keyword evidence="1" id="KW-0472">Membrane</keyword>
<dbReference type="Proteomes" id="UP000054166">
    <property type="component" value="Unassembled WGS sequence"/>
</dbReference>
<reference evidence="3" key="2">
    <citation type="submission" date="2015-01" db="EMBL/GenBank/DDBJ databases">
        <title>Evolutionary Origins and Diversification of the Mycorrhizal Mutualists.</title>
        <authorList>
            <consortium name="DOE Joint Genome Institute"/>
            <consortium name="Mycorrhizal Genomics Consortium"/>
            <person name="Kohler A."/>
            <person name="Kuo A."/>
            <person name="Nagy L.G."/>
            <person name="Floudas D."/>
            <person name="Copeland A."/>
            <person name="Barry K.W."/>
            <person name="Cichocki N."/>
            <person name="Veneault-Fourrey C."/>
            <person name="LaButti K."/>
            <person name="Lindquist E.A."/>
            <person name="Lipzen A."/>
            <person name="Lundell T."/>
            <person name="Morin E."/>
            <person name="Murat C."/>
            <person name="Riley R."/>
            <person name="Ohm R."/>
            <person name="Sun H."/>
            <person name="Tunlid A."/>
            <person name="Henrissat B."/>
            <person name="Grigoriev I.V."/>
            <person name="Hibbett D.S."/>
            <person name="Martin F."/>
        </authorList>
    </citation>
    <scope>NUCLEOTIDE SEQUENCE [LARGE SCALE GENOMIC DNA]</scope>
    <source>
        <strain evidence="3">F 1598</strain>
    </source>
</reference>
<protein>
    <submittedName>
        <fullName evidence="2">Uncharacterized protein</fullName>
    </submittedName>
</protein>
<dbReference type="InParanoid" id="A0A0C3FJA3"/>
<keyword evidence="3" id="KW-1185">Reference proteome</keyword>
<gene>
    <name evidence="2" type="ORF">PILCRDRAFT_818081</name>
</gene>
<keyword evidence="1" id="KW-0812">Transmembrane</keyword>
<reference evidence="2 3" key="1">
    <citation type="submission" date="2014-04" db="EMBL/GenBank/DDBJ databases">
        <authorList>
            <consortium name="DOE Joint Genome Institute"/>
            <person name="Kuo A."/>
            <person name="Tarkka M."/>
            <person name="Buscot F."/>
            <person name="Kohler A."/>
            <person name="Nagy L.G."/>
            <person name="Floudas D."/>
            <person name="Copeland A."/>
            <person name="Barry K.W."/>
            <person name="Cichocki N."/>
            <person name="Veneault-Fourrey C."/>
            <person name="LaButti K."/>
            <person name="Lindquist E.A."/>
            <person name="Lipzen A."/>
            <person name="Lundell T."/>
            <person name="Morin E."/>
            <person name="Murat C."/>
            <person name="Sun H."/>
            <person name="Tunlid A."/>
            <person name="Henrissat B."/>
            <person name="Grigoriev I.V."/>
            <person name="Hibbett D.S."/>
            <person name="Martin F."/>
            <person name="Nordberg H.P."/>
            <person name="Cantor M.N."/>
            <person name="Hua S.X."/>
        </authorList>
    </citation>
    <scope>NUCLEOTIDE SEQUENCE [LARGE SCALE GENOMIC DNA]</scope>
    <source>
        <strain evidence="2 3">F 1598</strain>
    </source>
</reference>
<organism evidence="2 3">
    <name type="scientific">Piloderma croceum (strain F 1598)</name>
    <dbReference type="NCBI Taxonomy" id="765440"/>
    <lineage>
        <taxon>Eukaryota</taxon>
        <taxon>Fungi</taxon>
        <taxon>Dikarya</taxon>
        <taxon>Basidiomycota</taxon>
        <taxon>Agaricomycotina</taxon>
        <taxon>Agaricomycetes</taxon>
        <taxon>Agaricomycetidae</taxon>
        <taxon>Atheliales</taxon>
        <taxon>Atheliaceae</taxon>
        <taxon>Piloderma</taxon>
    </lineage>
</organism>
<dbReference type="AlphaFoldDB" id="A0A0C3FJA3"/>
<sequence>MDYVSQQLLITLIHHVRVLCSHKLPRHEVLGATTRWTSVARSSRQNTVCSDPLSTAPGIELVNILITVLIVRRLWFLFIVFVSLAQKLRIHMLSMLSIQRRWPDRIDSRSCILPSMLENGGGQETFWYVWLRNVPKLQEFYG</sequence>
<dbReference type="HOGENOM" id="CLU_1816518_0_0_1"/>
<evidence type="ECO:0000313" key="2">
    <source>
        <dbReference type="EMBL" id="KIM84515.1"/>
    </source>
</evidence>
<name>A0A0C3FJA3_PILCF</name>
<feature type="transmembrane region" description="Helical" evidence="1">
    <location>
        <begin position="61"/>
        <end position="85"/>
    </location>
</feature>
<evidence type="ECO:0000313" key="3">
    <source>
        <dbReference type="Proteomes" id="UP000054166"/>
    </source>
</evidence>
<proteinExistence type="predicted"/>
<accession>A0A0C3FJA3</accession>
<keyword evidence="1" id="KW-1133">Transmembrane helix</keyword>
<dbReference type="EMBL" id="KN832987">
    <property type="protein sequence ID" value="KIM84515.1"/>
    <property type="molecule type" value="Genomic_DNA"/>
</dbReference>